<dbReference type="AlphaFoldDB" id="A0AAV9M950"/>
<proteinExistence type="predicted"/>
<name>A0AAV9M950_9SOLN</name>
<protein>
    <submittedName>
        <fullName evidence="2">Uncharacterized protein</fullName>
    </submittedName>
</protein>
<evidence type="ECO:0000313" key="2">
    <source>
        <dbReference type="EMBL" id="KAK4733444.1"/>
    </source>
</evidence>
<feature type="region of interest" description="Disordered" evidence="1">
    <location>
        <begin position="28"/>
        <end position="51"/>
    </location>
</feature>
<keyword evidence="3" id="KW-1185">Reference proteome</keyword>
<dbReference type="Proteomes" id="UP001311915">
    <property type="component" value="Unassembled WGS sequence"/>
</dbReference>
<gene>
    <name evidence="2" type="ORF">R3W88_007705</name>
</gene>
<sequence length="51" mass="5504">MVNSNATEKSEEKEILQIDYKAFQEAGIAHSSATTPRGKSKGEVLPTISNP</sequence>
<organism evidence="2 3">
    <name type="scientific">Solanum pinnatisectum</name>
    <name type="common">tansyleaf nightshade</name>
    <dbReference type="NCBI Taxonomy" id="50273"/>
    <lineage>
        <taxon>Eukaryota</taxon>
        <taxon>Viridiplantae</taxon>
        <taxon>Streptophyta</taxon>
        <taxon>Embryophyta</taxon>
        <taxon>Tracheophyta</taxon>
        <taxon>Spermatophyta</taxon>
        <taxon>Magnoliopsida</taxon>
        <taxon>eudicotyledons</taxon>
        <taxon>Gunneridae</taxon>
        <taxon>Pentapetalae</taxon>
        <taxon>asterids</taxon>
        <taxon>lamiids</taxon>
        <taxon>Solanales</taxon>
        <taxon>Solanaceae</taxon>
        <taxon>Solanoideae</taxon>
        <taxon>Solaneae</taxon>
        <taxon>Solanum</taxon>
    </lineage>
</organism>
<dbReference type="EMBL" id="JAWPEI010000002">
    <property type="protein sequence ID" value="KAK4733444.1"/>
    <property type="molecule type" value="Genomic_DNA"/>
</dbReference>
<comment type="caution">
    <text evidence="2">The sequence shown here is derived from an EMBL/GenBank/DDBJ whole genome shotgun (WGS) entry which is preliminary data.</text>
</comment>
<evidence type="ECO:0000313" key="3">
    <source>
        <dbReference type="Proteomes" id="UP001311915"/>
    </source>
</evidence>
<evidence type="ECO:0000256" key="1">
    <source>
        <dbReference type="SAM" id="MobiDB-lite"/>
    </source>
</evidence>
<accession>A0AAV9M950</accession>
<reference evidence="2 3" key="1">
    <citation type="submission" date="2023-10" db="EMBL/GenBank/DDBJ databases">
        <title>Genome-Wide Identification Analysis in wild type Solanum Pinnatisectum Reveals Some Genes Defensing Phytophthora Infestans.</title>
        <authorList>
            <person name="Sun C."/>
        </authorList>
    </citation>
    <scope>NUCLEOTIDE SEQUENCE [LARGE SCALE GENOMIC DNA]</scope>
    <source>
        <strain evidence="2">LQN</strain>
        <tissue evidence="2">Leaf</tissue>
    </source>
</reference>